<dbReference type="SMART" id="SM00871">
    <property type="entry name" value="AraC_E_bind"/>
    <property type="match status" value="1"/>
</dbReference>
<dbReference type="InterPro" id="IPR010499">
    <property type="entry name" value="AraC_E-bd"/>
</dbReference>
<dbReference type="Pfam" id="PF14526">
    <property type="entry name" value="Cass2"/>
    <property type="match status" value="1"/>
</dbReference>
<dbReference type="Gene3D" id="3.20.80.10">
    <property type="entry name" value="Regulatory factor, effector binding domain"/>
    <property type="match status" value="1"/>
</dbReference>
<evidence type="ECO:0000313" key="3">
    <source>
        <dbReference type="Proteomes" id="UP000809431"/>
    </source>
</evidence>
<dbReference type="SUPFAM" id="SSF55136">
    <property type="entry name" value="Probable bacterial effector-binding domain"/>
    <property type="match status" value="1"/>
</dbReference>
<evidence type="ECO:0000313" key="2">
    <source>
        <dbReference type="EMBL" id="MBM3115034.1"/>
    </source>
</evidence>
<dbReference type="EMBL" id="JAESND010000001">
    <property type="protein sequence ID" value="MBM3115034.1"/>
    <property type="molecule type" value="Genomic_DNA"/>
</dbReference>
<evidence type="ECO:0000259" key="1">
    <source>
        <dbReference type="SMART" id="SM00871"/>
    </source>
</evidence>
<keyword evidence="3" id="KW-1185">Reference proteome</keyword>
<dbReference type="InterPro" id="IPR011256">
    <property type="entry name" value="Reg_factor_effector_dom_sf"/>
</dbReference>
<protein>
    <submittedName>
        <fullName evidence="2">AraC family transcriptional regulator</fullName>
    </submittedName>
</protein>
<feature type="domain" description="AraC effector-binding" evidence="1">
    <location>
        <begin position="1"/>
        <end position="164"/>
    </location>
</feature>
<name>A0ABS2BHE5_9NEIS</name>
<dbReference type="InterPro" id="IPR029441">
    <property type="entry name" value="Cass2"/>
</dbReference>
<organism evidence="2 3">
    <name type="scientific">Jeongeupia naejangsanensis</name>
    <dbReference type="NCBI Taxonomy" id="613195"/>
    <lineage>
        <taxon>Bacteria</taxon>
        <taxon>Pseudomonadati</taxon>
        <taxon>Pseudomonadota</taxon>
        <taxon>Betaproteobacteria</taxon>
        <taxon>Neisseriales</taxon>
        <taxon>Chitinibacteraceae</taxon>
        <taxon>Jeongeupia</taxon>
    </lineage>
</organism>
<comment type="caution">
    <text evidence="2">The sequence shown here is derived from an EMBL/GenBank/DDBJ whole genome shotgun (WGS) entry which is preliminary data.</text>
</comment>
<dbReference type="PANTHER" id="PTHR36444">
    <property type="entry name" value="TRANSCRIPTIONAL REGULATOR PROTEIN YOBU-RELATED"/>
    <property type="match status" value="1"/>
</dbReference>
<dbReference type="InterPro" id="IPR053182">
    <property type="entry name" value="YobU-like_regulator"/>
</dbReference>
<dbReference type="RefSeq" id="WP_203536687.1">
    <property type="nucleotide sequence ID" value="NZ_JAESND010000001.1"/>
</dbReference>
<sequence>MSVRIDHHDGADLIGVSLRTSVRDGRNQRDITAAWQAVMAEDKLAAIPGRIGAPYPFYGVVYDFDPDTTDFSYLIGVPVAAGSIAPAGYEALQLAPASYAVLTTEPTASEADFIKAIGLGWPALMEWLASSAYAHGGTPEFEYYDERGEPGRPARTMEIWLPVRPR</sequence>
<dbReference type="Proteomes" id="UP000809431">
    <property type="component" value="Unassembled WGS sequence"/>
</dbReference>
<gene>
    <name evidence="2" type="ORF">JMJ54_04260</name>
</gene>
<reference evidence="2 3" key="1">
    <citation type="submission" date="2021-01" db="EMBL/GenBank/DDBJ databases">
        <title>Draft Genome Sequence and Polyhydroxyalkanoate Biosynthetic Potential of Jeongeupia naejangsanensis Type Strain DSM 24253.</title>
        <authorList>
            <person name="Turrini P."/>
            <person name="Artuso I."/>
            <person name="Lugli G.A."/>
            <person name="Frangipani E."/>
            <person name="Ventura M."/>
            <person name="Visca P."/>
        </authorList>
    </citation>
    <scope>NUCLEOTIDE SEQUENCE [LARGE SCALE GENOMIC DNA]</scope>
    <source>
        <strain evidence="2 3">DSM 24253</strain>
    </source>
</reference>
<dbReference type="PANTHER" id="PTHR36444:SF2">
    <property type="entry name" value="TRANSCRIPTIONAL REGULATOR PROTEIN YOBU-RELATED"/>
    <property type="match status" value="1"/>
</dbReference>
<proteinExistence type="predicted"/>
<accession>A0ABS2BHE5</accession>